<dbReference type="SUPFAM" id="SSF56219">
    <property type="entry name" value="DNase I-like"/>
    <property type="match status" value="1"/>
</dbReference>
<evidence type="ECO:0000313" key="1">
    <source>
        <dbReference type="EMBL" id="KAG2386450.1"/>
    </source>
</evidence>
<evidence type="ECO:0008006" key="3">
    <source>
        <dbReference type="Google" id="ProtNLM"/>
    </source>
</evidence>
<dbReference type="Gene3D" id="3.60.10.10">
    <property type="entry name" value="Endonuclease/exonuclease/phosphatase"/>
    <property type="match status" value="1"/>
</dbReference>
<dbReference type="Proteomes" id="UP000816034">
    <property type="component" value="Unassembled WGS sequence"/>
</dbReference>
<evidence type="ECO:0000313" key="2">
    <source>
        <dbReference type="Proteomes" id="UP000816034"/>
    </source>
</evidence>
<name>A0AA88GPB4_NAELO</name>
<reference evidence="1 2" key="1">
    <citation type="journal article" date="2018" name="BMC Genomics">
        <title>The genome of Naegleria lovaniensis, the basis for a comparative approach to unravel pathogenicity factors of the human pathogenic amoeba N. fowleri.</title>
        <authorList>
            <person name="Liechti N."/>
            <person name="Schurch N."/>
            <person name="Bruggmann R."/>
            <person name="Wittwer M."/>
        </authorList>
    </citation>
    <scope>NUCLEOTIDE SEQUENCE [LARGE SCALE GENOMIC DNA]</scope>
    <source>
        <strain evidence="1 2">ATCC 30569</strain>
    </source>
</reference>
<proteinExistence type="predicted"/>
<accession>A0AA88GPB4</accession>
<keyword evidence="2" id="KW-1185">Reference proteome</keyword>
<dbReference type="RefSeq" id="XP_044550442.1">
    <property type="nucleotide sequence ID" value="XM_044691585.1"/>
</dbReference>
<dbReference type="InterPro" id="IPR036691">
    <property type="entry name" value="Endo/exonu/phosph_ase_sf"/>
</dbReference>
<organism evidence="1 2">
    <name type="scientific">Naegleria lovaniensis</name>
    <name type="common">Amoeba</name>
    <dbReference type="NCBI Taxonomy" id="51637"/>
    <lineage>
        <taxon>Eukaryota</taxon>
        <taxon>Discoba</taxon>
        <taxon>Heterolobosea</taxon>
        <taxon>Tetramitia</taxon>
        <taxon>Eutetramitia</taxon>
        <taxon>Vahlkampfiidae</taxon>
        <taxon>Naegleria</taxon>
    </lineage>
</organism>
<comment type="caution">
    <text evidence="1">The sequence shown here is derived from an EMBL/GenBank/DDBJ whole genome shotgun (WGS) entry which is preliminary data.</text>
</comment>
<dbReference type="GeneID" id="68094650"/>
<sequence length="383" mass="43161">MDLKLLYCNGGQMDGPQGMTSPAYAESVIGLSTTHDLVVLVECNSGPNKNQVDRLLQARRNVLYVPSRTNYGQLIVFRNDWTVSHICSDSNNRCPVADHYGVPAVLALLYGRYVLYRIQTAEGNEFYCLSVHLRRKGCLNQEDNNRIARVVNMFTSNNVDLIVVGDFNKGRYEGRVKFKRETSVSRIQNNVFKFHNNPLQTTSSSKKIYAIDHVGTGFQAGKNFQFLSCETGKMCIPQTNHLPITLTFKEKRQARKVEPVKCTRVQPHASFSNVQSHGYKIMPQPSVVQPSVVKPSASVVNPSCNTIQTNAALTDEELRKFYDANRYHFSSHAEFCRRYGNIDSSNFSKWRRGLKSSPASRNAVLQFKADIGRASIVYTNLVV</sequence>
<protein>
    <recommendedName>
        <fullName evidence="3">Endonuclease/exonuclease/phosphatase domain-containing protein</fullName>
    </recommendedName>
</protein>
<dbReference type="AlphaFoldDB" id="A0AA88GPB4"/>
<gene>
    <name evidence="1" type="ORF">C9374_002194</name>
</gene>
<dbReference type="EMBL" id="PYSW02000015">
    <property type="protein sequence ID" value="KAG2386450.1"/>
    <property type="molecule type" value="Genomic_DNA"/>
</dbReference>